<keyword evidence="8" id="KW-1133">Transmembrane helix</keyword>
<keyword evidence="4" id="KW-0378">Hydrolase</keyword>
<dbReference type="InterPro" id="IPR029056">
    <property type="entry name" value="Ribokinase-like"/>
</dbReference>
<dbReference type="InterPro" id="IPR002173">
    <property type="entry name" value="Carboh/pur_kinase_PfkB_CS"/>
</dbReference>
<keyword evidence="1" id="KW-0808">Transferase</keyword>
<dbReference type="EMBL" id="JADGKB010000071">
    <property type="protein sequence ID" value="KAJ3255149.1"/>
    <property type="molecule type" value="Genomic_DNA"/>
</dbReference>
<dbReference type="SUPFAM" id="SSF110581">
    <property type="entry name" value="Indigoidine synthase A-like"/>
    <property type="match status" value="1"/>
</dbReference>
<proteinExistence type="inferred from homology"/>
<feature type="transmembrane region" description="Helical" evidence="8">
    <location>
        <begin position="649"/>
        <end position="676"/>
    </location>
</feature>
<dbReference type="GO" id="GO:0016301">
    <property type="term" value="F:kinase activity"/>
    <property type="evidence" value="ECO:0007669"/>
    <property type="project" value="UniProtKB-KW"/>
</dbReference>
<evidence type="ECO:0000256" key="8">
    <source>
        <dbReference type="SAM" id="Phobius"/>
    </source>
</evidence>
<keyword evidence="3" id="KW-0418">Kinase</keyword>
<dbReference type="HAMAP" id="MF_01876">
    <property type="entry name" value="PsiMP_glycosidase"/>
    <property type="match status" value="1"/>
</dbReference>
<dbReference type="Gene3D" id="3.40.1190.20">
    <property type="match status" value="1"/>
</dbReference>
<dbReference type="PANTHER" id="PTHR42909:SF1">
    <property type="entry name" value="CARBOHYDRATE KINASE PFKB DOMAIN-CONTAINING PROTEIN"/>
    <property type="match status" value="1"/>
</dbReference>
<evidence type="ECO:0000313" key="11">
    <source>
        <dbReference type="Proteomes" id="UP001210925"/>
    </source>
</evidence>
<keyword evidence="7" id="KW-0326">Glycosidase</keyword>
<dbReference type="AlphaFoldDB" id="A0AAD5UDD4"/>
<evidence type="ECO:0000256" key="4">
    <source>
        <dbReference type="ARBA" id="ARBA00022801"/>
    </source>
</evidence>
<keyword evidence="6" id="KW-0456">Lyase</keyword>
<reference evidence="10" key="1">
    <citation type="submission" date="2020-05" db="EMBL/GenBank/DDBJ databases">
        <title>Phylogenomic resolution of chytrid fungi.</title>
        <authorList>
            <person name="Stajich J.E."/>
            <person name="Amses K."/>
            <person name="Simmons R."/>
            <person name="Seto K."/>
            <person name="Myers J."/>
            <person name="Bonds A."/>
            <person name="Quandt C.A."/>
            <person name="Barry K."/>
            <person name="Liu P."/>
            <person name="Grigoriev I."/>
            <person name="Longcore J.E."/>
            <person name="James T.Y."/>
        </authorList>
    </citation>
    <scope>NUCLEOTIDE SEQUENCE</scope>
    <source>
        <strain evidence="10">PLAUS21</strain>
    </source>
</reference>
<dbReference type="Gene3D" id="3.40.1790.10">
    <property type="entry name" value="Indigoidine synthase domain"/>
    <property type="match status" value="1"/>
</dbReference>
<gene>
    <name evidence="10" type="ORF">HK103_006612</name>
</gene>
<dbReference type="PANTHER" id="PTHR42909">
    <property type="entry name" value="ZGC:136858"/>
    <property type="match status" value="1"/>
</dbReference>
<dbReference type="InterPro" id="IPR022830">
    <property type="entry name" value="Indigdn_synthA-like"/>
</dbReference>
<dbReference type="CDD" id="cd01941">
    <property type="entry name" value="YeiC_kinase_like"/>
    <property type="match status" value="1"/>
</dbReference>
<dbReference type="Pfam" id="PF00294">
    <property type="entry name" value="PfkB"/>
    <property type="match status" value="1"/>
</dbReference>
<feature type="domain" description="Carbohydrate kinase PfkB" evidence="9">
    <location>
        <begin position="351"/>
        <end position="627"/>
    </location>
</feature>
<dbReference type="Proteomes" id="UP001210925">
    <property type="component" value="Unassembled WGS sequence"/>
</dbReference>
<dbReference type="GO" id="GO:0005737">
    <property type="term" value="C:cytoplasm"/>
    <property type="evidence" value="ECO:0007669"/>
    <property type="project" value="TreeGrafter"/>
</dbReference>
<dbReference type="GO" id="GO:0046872">
    <property type="term" value="F:metal ion binding"/>
    <property type="evidence" value="ECO:0007669"/>
    <property type="project" value="UniProtKB-KW"/>
</dbReference>
<dbReference type="InterPro" id="IPR007342">
    <property type="entry name" value="PsuG"/>
</dbReference>
<evidence type="ECO:0000256" key="3">
    <source>
        <dbReference type="ARBA" id="ARBA00022777"/>
    </source>
</evidence>
<name>A0AAD5UDD4_9FUNG</name>
<evidence type="ECO:0000256" key="6">
    <source>
        <dbReference type="ARBA" id="ARBA00023239"/>
    </source>
</evidence>
<dbReference type="GO" id="GO:0004730">
    <property type="term" value="F:pseudouridylate synthase activity"/>
    <property type="evidence" value="ECO:0007669"/>
    <property type="project" value="InterPro"/>
</dbReference>
<dbReference type="PROSITE" id="PS00583">
    <property type="entry name" value="PFKB_KINASES_1"/>
    <property type="match status" value="1"/>
</dbReference>
<keyword evidence="11" id="KW-1185">Reference proteome</keyword>
<evidence type="ECO:0000313" key="10">
    <source>
        <dbReference type="EMBL" id="KAJ3255149.1"/>
    </source>
</evidence>
<protein>
    <recommendedName>
        <fullName evidence="9">Carbohydrate kinase PfkB domain-containing protein</fullName>
    </recommendedName>
</protein>
<comment type="caution">
    <text evidence="10">The sequence shown here is derived from an EMBL/GenBank/DDBJ whole genome shotgun (WGS) entry which is preliminary data.</text>
</comment>
<dbReference type="GO" id="GO:0016798">
    <property type="term" value="F:hydrolase activity, acting on glycosyl bonds"/>
    <property type="evidence" value="ECO:0007669"/>
    <property type="project" value="UniProtKB-KW"/>
</dbReference>
<keyword evidence="5" id="KW-0464">Manganese</keyword>
<evidence type="ECO:0000259" key="9">
    <source>
        <dbReference type="Pfam" id="PF00294"/>
    </source>
</evidence>
<organism evidence="10 11">
    <name type="scientific">Boothiomyces macroporosus</name>
    <dbReference type="NCBI Taxonomy" id="261099"/>
    <lineage>
        <taxon>Eukaryota</taxon>
        <taxon>Fungi</taxon>
        <taxon>Fungi incertae sedis</taxon>
        <taxon>Chytridiomycota</taxon>
        <taxon>Chytridiomycota incertae sedis</taxon>
        <taxon>Chytridiomycetes</taxon>
        <taxon>Rhizophydiales</taxon>
        <taxon>Terramycetaceae</taxon>
        <taxon>Boothiomyces</taxon>
    </lineage>
</organism>
<accession>A0AAD5UDD4</accession>
<evidence type="ECO:0000256" key="7">
    <source>
        <dbReference type="ARBA" id="ARBA00023295"/>
    </source>
</evidence>
<sequence length="759" mass="80405">MKSTKALFSKLSSIYHLSDKVKHALQTKRPVVALESTIITHGMPYPFNLKTAIEIEEIVESQGCVPATIALMDGKIKIGMERSELELLAKTGLDAIKTSRRDMALVTSKKLLGATTVSGTMIAAHKAGIDVFVTGGIGGVHRGAESSLDISADLTELGKTPMAVVCAGVKSILDIPKTLEYLETQGVSTITYGPTKDFPAFYLPKSGYKSQANLETVGECADMILANKEMGLNSGIVVAVPIPETFVDEDELKIGIESAVKEAEEKGIIGKDVTPFLLEKVSKITDGKSLEANIALVKHNALIGSRIAYELAKKSHPKAVVGNQTKSRPVIIGGTVLDITFKTAAEKEAMISTSTPGEKSESMGGVGRNVAEACFRVGGNPLYISAVGTDSCGSSILESLSSIGFDTSGIRVINTPTAIYNALLDKNGELVAAVADMRIHDQIIPTKYTELDETLQSEIMESSPKIIAVDGNLSPKLLSQISQFAKENNIQLLFEPTSVQKCEKVLDIEADIITPDLYEARHLAKLINPTAFTKIETKREANQLIDILSTRFTNIVLKMGKHGALVYTNQKTTLIPQGVVDVVSVTGAGDSMVGAIVCGINQGKDLVESTRGGMKAALLSVQSMQAPTTMDVGLPEEGVFTLGVWTFTFWLFGGWLFTGGLLCGLFGTGVTVGILVCGVEGRMMFGGLDGLFCGRLFGGLEGLFGGLEGLFGGFEGLFGGFEGLFGGLDGGAFDGRLLGRLVGFAGGDRDGVIGLFDGF</sequence>
<dbReference type="PROSITE" id="PS00584">
    <property type="entry name" value="PFKB_KINASES_2"/>
    <property type="match status" value="1"/>
</dbReference>
<evidence type="ECO:0000256" key="5">
    <source>
        <dbReference type="ARBA" id="ARBA00023211"/>
    </source>
</evidence>
<dbReference type="InterPro" id="IPR011611">
    <property type="entry name" value="PfkB_dom"/>
</dbReference>
<dbReference type="SUPFAM" id="SSF53613">
    <property type="entry name" value="Ribokinase-like"/>
    <property type="match status" value="1"/>
</dbReference>
<evidence type="ECO:0000256" key="1">
    <source>
        <dbReference type="ARBA" id="ARBA00022679"/>
    </source>
</evidence>
<evidence type="ECO:0000256" key="2">
    <source>
        <dbReference type="ARBA" id="ARBA00022723"/>
    </source>
</evidence>
<keyword evidence="8" id="KW-0472">Membrane</keyword>
<keyword evidence="2" id="KW-0479">Metal-binding</keyword>
<keyword evidence="8" id="KW-0812">Transmembrane</keyword>
<dbReference type="Pfam" id="PF04227">
    <property type="entry name" value="Indigoidine_A"/>
    <property type="match status" value="1"/>
</dbReference>